<dbReference type="Proteomes" id="UP000499080">
    <property type="component" value="Unassembled WGS sequence"/>
</dbReference>
<organism evidence="1 2">
    <name type="scientific">Araneus ventricosus</name>
    <name type="common">Orbweaver spider</name>
    <name type="synonym">Epeira ventricosa</name>
    <dbReference type="NCBI Taxonomy" id="182803"/>
    <lineage>
        <taxon>Eukaryota</taxon>
        <taxon>Metazoa</taxon>
        <taxon>Ecdysozoa</taxon>
        <taxon>Arthropoda</taxon>
        <taxon>Chelicerata</taxon>
        <taxon>Arachnida</taxon>
        <taxon>Araneae</taxon>
        <taxon>Araneomorphae</taxon>
        <taxon>Entelegynae</taxon>
        <taxon>Araneoidea</taxon>
        <taxon>Araneidae</taxon>
        <taxon>Araneus</taxon>
    </lineage>
</organism>
<gene>
    <name evidence="1" type="ORF">AVEN_118053_1</name>
</gene>
<evidence type="ECO:0000313" key="2">
    <source>
        <dbReference type="Proteomes" id="UP000499080"/>
    </source>
</evidence>
<protein>
    <submittedName>
        <fullName evidence="1">Uncharacterized protein</fullName>
    </submittedName>
</protein>
<proteinExistence type="predicted"/>
<feature type="non-terminal residue" evidence="1">
    <location>
        <position position="94"/>
    </location>
</feature>
<keyword evidence="2" id="KW-1185">Reference proteome</keyword>
<accession>A0A4Y2WX05</accession>
<reference evidence="1 2" key="1">
    <citation type="journal article" date="2019" name="Sci. Rep.">
        <title>Orb-weaving spider Araneus ventricosus genome elucidates the spidroin gene catalogue.</title>
        <authorList>
            <person name="Kono N."/>
            <person name="Nakamura H."/>
            <person name="Ohtoshi R."/>
            <person name="Moran D.A.P."/>
            <person name="Shinohara A."/>
            <person name="Yoshida Y."/>
            <person name="Fujiwara M."/>
            <person name="Mori M."/>
            <person name="Tomita M."/>
            <person name="Arakawa K."/>
        </authorList>
    </citation>
    <scope>NUCLEOTIDE SEQUENCE [LARGE SCALE GENOMIC DNA]</scope>
</reference>
<comment type="caution">
    <text evidence="1">The sequence shown here is derived from an EMBL/GenBank/DDBJ whole genome shotgun (WGS) entry which is preliminary data.</text>
</comment>
<sequence length="94" mass="10337">MQNLPIDIDQFRASRTSHSLKSSLTTKTNILSSPFLADRVGDLRKATFAEELDSSDNSDKYAIDGTVIPPDVITPEWLLSTKVLVNGGERLGFL</sequence>
<dbReference type="AlphaFoldDB" id="A0A4Y2WX05"/>
<evidence type="ECO:0000313" key="1">
    <source>
        <dbReference type="EMBL" id="GBO41913.1"/>
    </source>
</evidence>
<dbReference type="EMBL" id="BGPR01067805">
    <property type="protein sequence ID" value="GBO41913.1"/>
    <property type="molecule type" value="Genomic_DNA"/>
</dbReference>
<name>A0A4Y2WX05_ARAVE</name>
<dbReference type="OrthoDB" id="27095at2759"/>